<accession>A0A6A4TRI1</accession>
<reference evidence="1 2" key="1">
    <citation type="submission" date="2019-06" db="EMBL/GenBank/DDBJ databases">
        <title>Draft genomes of female and male turbot (Scophthalmus maximus).</title>
        <authorList>
            <person name="Xu H."/>
            <person name="Xu X.-W."/>
            <person name="Shao C."/>
            <person name="Chen S."/>
        </authorList>
    </citation>
    <scope>NUCLEOTIDE SEQUENCE [LARGE SCALE GENOMIC DNA]</scope>
    <source>
        <strain evidence="1">Ysfricsl-2016a</strain>
        <tissue evidence="1">Blood</tissue>
    </source>
</reference>
<evidence type="ECO:0000313" key="2">
    <source>
        <dbReference type="Proteomes" id="UP000438429"/>
    </source>
</evidence>
<sequence length="104" mass="11856">MAMGGGYITMNNGKDVGWRKSCGGIIEVCDERQDGFNVYLVYSFKYFRALYGQRGLNSQKYICNREISRGSERRCERNDDAVVPCGRNADTEKSVGTRKRQVVR</sequence>
<comment type="caution">
    <text evidence="1">The sequence shown here is derived from an EMBL/GenBank/DDBJ whole genome shotgun (WGS) entry which is preliminary data.</text>
</comment>
<dbReference type="AlphaFoldDB" id="A0A6A4TRI1"/>
<dbReference type="Proteomes" id="UP000438429">
    <property type="component" value="Unassembled WGS sequence"/>
</dbReference>
<proteinExistence type="predicted"/>
<organism evidence="1 2">
    <name type="scientific">Scophthalmus maximus</name>
    <name type="common">Turbot</name>
    <name type="synonym">Psetta maxima</name>
    <dbReference type="NCBI Taxonomy" id="52904"/>
    <lineage>
        <taxon>Eukaryota</taxon>
        <taxon>Metazoa</taxon>
        <taxon>Chordata</taxon>
        <taxon>Craniata</taxon>
        <taxon>Vertebrata</taxon>
        <taxon>Euteleostomi</taxon>
        <taxon>Actinopterygii</taxon>
        <taxon>Neopterygii</taxon>
        <taxon>Teleostei</taxon>
        <taxon>Neoteleostei</taxon>
        <taxon>Acanthomorphata</taxon>
        <taxon>Carangaria</taxon>
        <taxon>Pleuronectiformes</taxon>
        <taxon>Pleuronectoidei</taxon>
        <taxon>Scophthalmidae</taxon>
        <taxon>Scophthalmus</taxon>
    </lineage>
</organism>
<dbReference type="EMBL" id="VEVO01000003">
    <property type="protein sequence ID" value="KAF0044632.1"/>
    <property type="molecule type" value="Genomic_DNA"/>
</dbReference>
<evidence type="ECO:0000313" key="1">
    <source>
        <dbReference type="EMBL" id="KAF0044632.1"/>
    </source>
</evidence>
<name>A0A6A4TRI1_SCOMX</name>
<protein>
    <submittedName>
        <fullName evidence="1">Uncharacterized protein</fullName>
    </submittedName>
</protein>
<gene>
    <name evidence="1" type="ORF">F2P81_003790</name>
</gene>